<dbReference type="EMBL" id="VCAO01000003">
    <property type="protein sequence ID" value="TMM48485.1"/>
    <property type="molecule type" value="Genomic_DNA"/>
</dbReference>
<dbReference type="OrthoDB" id="9812109at2"/>
<feature type="domain" description="PPIase FKBP-type" evidence="7">
    <location>
        <begin position="71"/>
        <end position="156"/>
    </location>
</feature>
<evidence type="ECO:0000313" key="8">
    <source>
        <dbReference type="EMBL" id="TMM48485.1"/>
    </source>
</evidence>
<dbReference type="InterPro" id="IPR044609">
    <property type="entry name" value="FKBP2/11"/>
</dbReference>
<dbReference type="EC" id="5.2.1.8" evidence="5"/>
<keyword evidence="6" id="KW-0732">Signal</keyword>
<protein>
    <recommendedName>
        <fullName evidence="5">Peptidyl-prolyl cis-trans isomerase</fullName>
        <ecNumber evidence="5">5.2.1.8</ecNumber>
    </recommendedName>
</protein>
<sequence>MLAVAAVMLVVPALAQEEPAAVDRSQDMAWHSAQQSYLSGLAAADGWRALPGGLHWRRTAGDGSGAHPSVEDTVTVHYAGTLIDGTGFDSSYERGEPATFPLGRLVKAWQMAIPQMGVGDTIEIAAPADLAYGPVGRGPIPGNATLLFKIELLAIAGK</sequence>
<organism evidence="8 9">
    <name type="scientific">Qipengyuania marisflavi</name>
    <dbReference type="NCBI Taxonomy" id="2486356"/>
    <lineage>
        <taxon>Bacteria</taxon>
        <taxon>Pseudomonadati</taxon>
        <taxon>Pseudomonadota</taxon>
        <taxon>Alphaproteobacteria</taxon>
        <taxon>Sphingomonadales</taxon>
        <taxon>Erythrobacteraceae</taxon>
        <taxon>Qipengyuania</taxon>
    </lineage>
</organism>
<gene>
    <name evidence="8" type="ORF">FEV51_08425</name>
</gene>
<evidence type="ECO:0000256" key="2">
    <source>
        <dbReference type="ARBA" id="ARBA00023110"/>
    </source>
</evidence>
<dbReference type="Pfam" id="PF00254">
    <property type="entry name" value="FKBP_C"/>
    <property type="match status" value="1"/>
</dbReference>
<evidence type="ECO:0000256" key="5">
    <source>
        <dbReference type="RuleBase" id="RU003915"/>
    </source>
</evidence>
<dbReference type="GO" id="GO:0003755">
    <property type="term" value="F:peptidyl-prolyl cis-trans isomerase activity"/>
    <property type="evidence" value="ECO:0007669"/>
    <property type="project" value="UniProtKB-UniRule"/>
</dbReference>
<evidence type="ECO:0000313" key="9">
    <source>
        <dbReference type="Proteomes" id="UP000309668"/>
    </source>
</evidence>
<dbReference type="PANTHER" id="PTHR45779">
    <property type="entry name" value="PEPTIDYLPROLYL ISOMERASE"/>
    <property type="match status" value="1"/>
</dbReference>
<keyword evidence="3 4" id="KW-0413">Isomerase</keyword>
<dbReference type="Proteomes" id="UP000309668">
    <property type="component" value="Unassembled WGS sequence"/>
</dbReference>
<keyword evidence="9" id="KW-1185">Reference proteome</keyword>
<proteinExistence type="inferred from homology"/>
<dbReference type="Gene3D" id="3.10.50.40">
    <property type="match status" value="1"/>
</dbReference>
<dbReference type="InterPro" id="IPR001179">
    <property type="entry name" value="PPIase_FKBP_dom"/>
</dbReference>
<dbReference type="SUPFAM" id="SSF54534">
    <property type="entry name" value="FKBP-like"/>
    <property type="match status" value="1"/>
</dbReference>
<name>A0A5S3PY12_9SPHN</name>
<feature type="chain" id="PRO_5024340872" description="Peptidyl-prolyl cis-trans isomerase" evidence="6">
    <location>
        <begin position="16"/>
        <end position="158"/>
    </location>
</feature>
<comment type="catalytic activity">
    <reaction evidence="1 4 5">
        <text>[protein]-peptidylproline (omega=180) = [protein]-peptidylproline (omega=0)</text>
        <dbReference type="Rhea" id="RHEA:16237"/>
        <dbReference type="Rhea" id="RHEA-COMP:10747"/>
        <dbReference type="Rhea" id="RHEA-COMP:10748"/>
        <dbReference type="ChEBI" id="CHEBI:83833"/>
        <dbReference type="ChEBI" id="CHEBI:83834"/>
        <dbReference type="EC" id="5.2.1.8"/>
    </reaction>
</comment>
<comment type="caution">
    <text evidence="8">The sequence shown here is derived from an EMBL/GenBank/DDBJ whole genome shotgun (WGS) entry which is preliminary data.</text>
</comment>
<keyword evidence="2 4" id="KW-0697">Rotamase</keyword>
<evidence type="ECO:0000256" key="3">
    <source>
        <dbReference type="ARBA" id="ARBA00023235"/>
    </source>
</evidence>
<dbReference type="AlphaFoldDB" id="A0A5S3PY12"/>
<dbReference type="PROSITE" id="PS50059">
    <property type="entry name" value="FKBP_PPIASE"/>
    <property type="match status" value="1"/>
</dbReference>
<feature type="signal peptide" evidence="6">
    <location>
        <begin position="1"/>
        <end position="15"/>
    </location>
</feature>
<evidence type="ECO:0000256" key="1">
    <source>
        <dbReference type="ARBA" id="ARBA00000971"/>
    </source>
</evidence>
<dbReference type="InterPro" id="IPR046357">
    <property type="entry name" value="PPIase_dom_sf"/>
</dbReference>
<comment type="similarity">
    <text evidence="5">Belongs to the FKBP-type PPIase family.</text>
</comment>
<evidence type="ECO:0000259" key="7">
    <source>
        <dbReference type="PROSITE" id="PS50059"/>
    </source>
</evidence>
<evidence type="ECO:0000256" key="4">
    <source>
        <dbReference type="PROSITE-ProRule" id="PRU00277"/>
    </source>
</evidence>
<dbReference type="PANTHER" id="PTHR45779:SF7">
    <property type="entry name" value="PEPTIDYLPROLYL ISOMERASE"/>
    <property type="match status" value="1"/>
</dbReference>
<reference evidence="8 9" key="1">
    <citation type="submission" date="2019-05" db="EMBL/GenBank/DDBJ databases">
        <title>Erythrobacter marisflavi sp. nov., isolated from isolated from water of an estuary environment.</title>
        <authorList>
            <person name="Yoon J.-H."/>
        </authorList>
    </citation>
    <scope>NUCLEOTIDE SEQUENCE [LARGE SCALE GENOMIC DNA]</scope>
    <source>
        <strain evidence="8 9">KEM-5</strain>
    </source>
</reference>
<accession>A0A5S3PY12</accession>
<evidence type="ECO:0000256" key="6">
    <source>
        <dbReference type="SAM" id="SignalP"/>
    </source>
</evidence>